<dbReference type="EMBL" id="FNSQ01000005">
    <property type="protein sequence ID" value="SEC08315.1"/>
    <property type="molecule type" value="Genomic_DNA"/>
</dbReference>
<gene>
    <name evidence="2" type="ORF">SAMN04489807_2837</name>
</gene>
<accession>A0A1H4PLS4</accession>
<dbReference type="Proteomes" id="UP000183750">
    <property type="component" value="Unassembled WGS sequence"/>
</dbReference>
<keyword evidence="3" id="KW-1185">Reference proteome</keyword>
<feature type="domain" description="Hemerythrin-like" evidence="1">
    <location>
        <begin position="14"/>
        <end position="137"/>
    </location>
</feature>
<protein>
    <submittedName>
        <fullName evidence="2">Hemerythrin HHE cation binding domain-containing protein</fullName>
    </submittedName>
</protein>
<organism evidence="2 3">
    <name type="scientific">Microbacterium hydrocarbonoxydans</name>
    <dbReference type="NCBI Taxonomy" id="273678"/>
    <lineage>
        <taxon>Bacteria</taxon>
        <taxon>Bacillati</taxon>
        <taxon>Actinomycetota</taxon>
        <taxon>Actinomycetes</taxon>
        <taxon>Micrococcales</taxon>
        <taxon>Microbacteriaceae</taxon>
        <taxon>Microbacterium</taxon>
    </lineage>
</organism>
<proteinExistence type="predicted"/>
<reference evidence="3" key="1">
    <citation type="submission" date="2016-10" db="EMBL/GenBank/DDBJ databases">
        <authorList>
            <person name="Varghese N."/>
            <person name="Submissions S."/>
        </authorList>
    </citation>
    <scope>NUCLEOTIDE SEQUENCE [LARGE SCALE GENOMIC DNA]</scope>
    <source>
        <strain evidence="3">DSM 16089</strain>
    </source>
</reference>
<evidence type="ECO:0000259" key="1">
    <source>
        <dbReference type="Pfam" id="PF01814"/>
    </source>
</evidence>
<dbReference type="InterPro" id="IPR012312">
    <property type="entry name" value="Hemerythrin-like"/>
</dbReference>
<evidence type="ECO:0000313" key="2">
    <source>
        <dbReference type="EMBL" id="SEC08315.1"/>
    </source>
</evidence>
<dbReference type="AlphaFoldDB" id="A0A1H4PLS4"/>
<dbReference type="Pfam" id="PF01814">
    <property type="entry name" value="Hemerythrin"/>
    <property type="match status" value="1"/>
</dbReference>
<evidence type="ECO:0000313" key="3">
    <source>
        <dbReference type="Proteomes" id="UP000183750"/>
    </source>
</evidence>
<dbReference type="Gene3D" id="1.20.120.520">
    <property type="entry name" value="nmb1532 protein domain like"/>
    <property type="match status" value="1"/>
</dbReference>
<sequence length="156" mass="17353">MREMDADRLIAWDEELRRAHSRLRAALEATRSALDDGADAPDAASDLVLFCIGFCSALDGHHLSEDRALFPALREEHPELGEVIDKLMQDHSMLAHLLGALRMAAEGGESRDALERHLDGIGAIMESHFRFEERQILAPLRALRLDRAVPEVLGPL</sequence>
<name>A0A1H4PLS4_9MICO</name>
<dbReference type="OrthoDB" id="8225825at2"/>